<protein>
    <submittedName>
        <fullName evidence="3">A-kinase anchoring protein 7</fullName>
    </submittedName>
</protein>
<dbReference type="Gene3D" id="3.90.1140.10">
    <property type="entry name" value="Cyclic phosphodiesterase"/>
    <property type="match status" value="1"/>
</dbReference>
<dbReference type="Proteomes" id="UP000694387">
    <property type="component" value="Chromosome 21"/>
</dbReference>
<dbReference type="PANTHER" id="PTHR15934:SF6">
    <property type="entry name" value="A-KINASE ANCHOR PROTEIN 7 ISOFORM GAMMA"/>
    <property type="match status" value="1"/>
</dbReference>
<dbReference type="InterPro" id="IPR019510">
    <property type="entry name" value="AKAP7-like_phosphoesterase"/>
</dbReference>
<sequence>MFSQGESSSAKKKKKKPQEAAKRTFQEKGILAGESRSFKPHLTFMKLSKVPWLRKKGVKKIDPEFYEKFISHRFGEEVVHRIDLCSMLKKKQSNGYYHCESSIVIGKKPIGILDLLNEALRRERMRLKSKVKQIKELLLKPETQAKIRRELLEGRSLNSSDQGSDVDFSTALA</sequence>
<evidence type="ECO:0000259" key="2">
    <source>
        <dbReference type="Pfam" id="PF10469"/>
    </source>
</evidence>
<dbReference type="GO" id="GO:0010738">
    <property type="term" value="P:regulation of protein kinase A signaling"/>
    <property type="evidence" value="ECO:0007669"/>
    <property type="project" value="TreeGrafter"/>
</dbReference>
<dbReference type="InterPro" id="IPR009097">
    <property type="entry name" value="Cyclic_Pdiesterase"/>
</dbReference>
<organism evidence="3 4">
    <name type="scientific">Equus asinus</name>
    <name type="common">Donkey</name>
    <name type="synonym">Equus africanus asinus</name>
    <dbReference type="NCBI Taxonomy" id="9793"/>
    <lineage>
        <taxon>Eukaryota</taxon>
        <taxon>Metazoa</taxon>
        <taxon>Chordata</taxon>
        <taxon>Craniata</taxon>
        <taxon>Vertebrata</taxon>
        <taxon>Euteleostomi</taxon>
        <taxon>Mammalia</taxon>
        <taxon>Eutheria</taxon>
        <taxon>Laurasiatheria</taxon>
        <taxon>Perissodactyla</taxon>
        <taxon>Equidae</taxon>
        <taxon>Equus</taxon>
    </lineage>
</organism>
<feature type="compositionally biased region" description="Basic and acidic residues" evidence="1">
    <location>
        <begin position="17"/>
        <end position="26"/>
    </location>
</feature>
<evidence type="ECO:0000313" key="3">
    <source>
        <dbReference type="Ensembl" id="ENSEASP00005036479.1"/>
    </source>
</evidence>
<dbReference type="Pfam" id="PF10469">
    <property type="entry name" value="AKAP7_NLS"/>
    <property type="match status" value="1"/>
</dbReference>
<dbReference type="Ensembl" id="ENSEAST00005069808.1">
    <property type="protein sequence ID" value="ENSEASP00005036479.1"/>
    <property type="gene ID" value="ENSEASG00005009720.2"/>
</dbReference>
<gene>
    <name evidence="3" type="primary">AKAP7</name>
</gene>
<reference evidence="3" key="3">
    <citation type="submission" date="2025-09" db="UniProtKB">
        <authorList>
            <consortium name="Ensembl"/>
        </authorList>
    </citation>
    <scope>IDENTIFICATION</scope>
</reference>
<keyword evidence="4" id="KW-1185">Reference proteome</keyword>
<reference evidence="3 4" key="1">
    <citation type="journal article" date="2020" name="Nat. Commun.">
        <title>Donkey genomes provide new insights into domestication and selection for coat color.</title>
        <authorList>
            <person name="Wang"/>
            <person name="C."/>
            <person name="Li"/>
            <person name="H."/>
            <person name="Guo"/>
            <person name="Y."/>
            <person name="Huang"/>
            <person name="J."/>
            <person name="Sun"/>
            <person name="Y."/>
            <person name="Min"/>
            <person name="J."/>
            <person name="Wang"/>
            <person name="J."/>
            <person name="Fang"/>
            <person name="X."/>
            <person name="Zhao"/>
            <person name="Z."/>
            <person name="Wang"/>
            <person name="S."/>
            <person name="Zhang"/>
            <person name="Y."/>
            <person name="Liu"/>
            <person name="Q."/>
            <person name="Jiang"/>
            <person name="Q."/>
            <person name="Wang"/>
            <person name="X."/>
            <person name="Guo"/>
            <person name="Y."/>
            <person name="Yang"/>
            <person name="C."/>
            <person name="Wang"/>
            <person name="Y."/>
            <person name="Tian"/>
            <person name="F."/>
            <person name="Zhuang"/>
            <person name="G."/>
            <person name="Fan"/>
            <person name="Y."/>
            <person name="Gao"/>
            <person name="Q."/>
            <person name="Li"/>
            <person name="Y."/>
            <person name="Ju"/>
            <person name="Z."/>
            <person name="Li"/>
            <person name="J."/>
            <person name="Li"/>
            <person name="R."/>
            <person name="Hou"/>
            <person name="M."/>
            <person name="Yang"/>
            <person name="G."/>
            <person name="Liu"/>
            <person name="G."/>
            <person name="Liu"/>
            <person name="W."/>
            <person name="Guo"/>
            <person name="J."/>
            <person name="Pan"/>
            <person name="S."/>
            <person name="Fan"/>
            <person name="G."/>
            <person name="Zhang"/>
            <person name="W."/>
            <person name="Zhang"/>
            <person name="R."/>
            <person name="Yu"/>
            <person name="J."/>
            <person name="Zhang"/>
            <person name="X."/>
            <person name="Yin"/>
            <person name="Q."/>
            <person name="Ji"/>
            <person name="C."/>
            <person name="Jin"/>
            <person name="Y."/>
            <person name="Yue"/>
            <person name="G."/>
            <person name="Liu"/>
            <person name="M."/>
            <person name="Xu"/>
            <person name="J."/>
            <person name="Liu"/>
            <person name="S."/>
            <person name="Jordana"/>
            <person name="J."/>
            <person name="Noce"/>
            <person name="A."/>
            <person name="Amills"/>
            <person name="M."/>
            <person name="Wu"/>
            <person name="D.D."/>
            <person name="Li"/>
            <person name="S."/>
            <person name="Zhou"/>
            <person name="X. and Zhong"/>
            <person name="J."/>
        </authorList>
    </citation>
    <scope>NUCLEOTIDE SEQUENCE [LARGE SCALE GENOMIC DNA]</scope>
</reference>
<dbReference type="GO" id="GO:0034237">
    <property type="term" value="F:protein kinase A regulatory subunit binding"/>
    <property type="evidence" value="ECO:0007669"/>
    <property type="project" value="TreeGrafter"/>
</dbReference>
<dbReference type="AlphaFoldDB" id="A0A9L0I7P4"/>
<dbReference type="GeneTree" id="ENSGT00390000012756"/>
<evidence type="ECO:0000313" key="4">
    <source>
        <dbReference type="Proteomes" id="UP000694387"/>
    </source>
</evidence>
<name>A0A9L0I7P4_EQUAS</name>
<dbReference type="InterPro" id="IPR052641">
    <property type="entry name" value="AKAP7_isoform_gamma"/>
</dbReference>
<accession>A0A9L0I7P4</accession>
<reference evidence="3" key="2">
    <citation type="submission" date="2025-08" db="UniProtKB">
        <authorList>
            <consortium name="Ensembl"/>
        </authorList>
    </citation>
    <scope>IDENTIFICATION</scope>
</reference>
<dbReference type="SUPFAM" id="SSF55144">
    <property type="entry name" value="LigT-like"/>
    <property type="match status" value="1"/>
</dbReference>
<dbReference type="GO" id="GO:0005829">
    <property type="term" value="C:cytosol"/>
    <property type="evidence" value="ECO:0007669"/>
    <property type="project" value="TreeGrafter"/>
</dbReference>
<feature type="domain" description="A-kinase anchor protein 7-like phosphoesterase" evidence="2">
    <location>
        <begin position="17"/>
        <end position="104"/>
    </location>
</feature>
<evidence type="ECO:0000256" key="1">
    <source>
        <dbReference type="SAM" id="MobiDB-lite"/>
    </source>
</evidence>
<proteinExistence type="predicted"/>
<feature type="region of interest" description="Disordered" evidence="1">
    <location>
        <begin position="1"/>
        <end position="26"/>
    </location>
</feature>
<dbReference type="PANTHER" id="PTHR15934">
    <property type="entry name" value="RNA 2',3'-CYCLIC PHOSPHODIESTERASE"/>
    <property type="match status" value="1"/>
</dbReference>